<feature type="transmembrane region" description="Helical" evidence="18">
    <location>
        <begin position="108"/>
        <end position="125"/>
    </location>
</feature>
<dbReference type="NCBIfam" id="TIGR00367">
    <property type="entry name" value="calcium/sodium antiporter"/>
    <property type="match status" value="1"/>
</dbReference>
<keyword evidence="7 18" id="KW-0812">Transmembrane</keyword>
<evidence type="ECO:0000256" key="13">
    <source>
        <dbReference type="ARBA" id="ARBA00023053"/>
    </source>
</evidence>
<gene>
    <name evidence="21" type="primary">PGP_1</name>
    <name evidence="21" type="ORF">PHATRDRAFT_17199</name>
</gene>
<dbReference type="InParanoid" id="B7FRG0"/>
<evidence type="ECO:0000313" key="21">
    <source>
        <dbReference type="EMBL" id="EEC51499.1"/>
    </source>
</evidence>
<evidence type="ECO:0000256" key="7">
    <source>
        <dbReference type="ARBA" id="ARBA00022692"/>
    </source>
</evidence>
<dbReference type="KEGG" id="pti:PHATRDRAFT_17199"/>
<dbReference type="RefSeq" id="XP_002177036.1">
    <property type="nucleotide sequence ID" value="XM_002177000.1"/>
</dbReference>
<evidence type="ECO:0000256" key="9">
    <source>
        <dbReference type="ARBA" id="ARBA00022837"/>
    </source>
</evidence>
<feature type="transmembrane region" description="Helical" evidence="18">
    <location>
        <begin position="398"/>
        <end position="421"/>
    </location>
</feature>
<feature type="domain" description="EF-hand" evidence="20">
    <location>
        <begin position="258"/>
        <end position="293"/>
    </location>
</feature>
<evidence type="ECO:0000256" key="4">
    <source>
        <dbReference type="ARBA" id="ARBA00022449"/>
    </source>
</evidence>
<sequence length="517" mass="57275">VFLCIGVLYMFLALAIVCDEFFVPALEEMSSKRRMNLSMDVAGATLMAAGGSAPELFTSLFGTFTESEIGFGTIVGSAVFNVLFVIAMCTIFSKEVLALTWWPLFRDSLFYAIGLVVLSIFVGVTSPEEIELWEAIVLFAMYFLYCVIMYFNADIYHYLTGKVLIYPEDSDDEESTASQEQRQEAAAATRDIERPSLEKEGSANSLASALHLVTLQNDLQLMGQHSFRWQGTFRAGILKLLRDPHTWVETGGVGIVAKIAGDADYIFRKIDANGDGHLDKEELKRLFEALDCHVSPEELTEVFDILDVNKDGVISEEEFNKWYTTSAELIRILSWTQYIIVFPLVFAMVFTIPDVRRPGWGRWCYLSFVLSIAWIGGFAYLMVTWAETIGNTVGIPSVIMGLTVLAAGTSVPDLLSSVIVARRGSGDMAVSSSIGSNIFDILVGLPVPWILYTSWPSKDSTVVIASGKIWISIFVLIGMLVFVIAAVHCQGWKLTKTLGAMMIVFYFAFLAQAILLE</sequence>
<dbReference type="GO" id="GO:0006874">
    <property type="term" value="P:intracellular calcium ion homeostasis"/>
    <property type="evidence" value="ECO:0007669"/>
    <property type="project" value="TreeGrafter"/>
</dbReference>
<evidence type="ECO:0000256" key="11">
    <source>
        <dbReference type="ARBA" id="ARBA00022958"/>
    </source>
</evidence>
<keyword evidence="10" id="KW-0769">Symport</keyword>
<protein>
    <submittedName>
        <fullName evidence="21">2-phosphoglycolate phosphatase</fullName>
    </submittedName>
</protein>
<feature type="transmembrane region" description="Helical" evidence="18">
    <location>
        <begin position="428"/>
        <end position="449"/>
    </location>
</feature>
<dbReference type="FunFam" id="1.20.1420.30:FF:000009">
    <property type="entry name" value="sodium/potassium/calcium exchanger 5 isoform X2"/>
    <property type="match status" value="1"/>
</dbReference>
<feature type="non-terminal residue" evidence="21">
    <location>
        <position position="517"/>
    </location>
</feature>
<keyword evidence="8 19" id="KW-0732">Signal</keyword>
<dbReference type="Proteomes" id="UP000000759">
    <property type="component" value="Chromosome 1"/>
</dbReference>
<dbReference type="Gene3D" id="1.20.1420.30">
    <property type="entry name" value="NCX, central ion-binding region"/>
    <property type="match status" value="2"/>
</dbReference>
<evidence type="ECO:0000256" key="5">
    <source>
        <dbReference type="ARBA" id="ARBA00022538"/>
    </source>
</evidence>
<evidence type="ECO:0000256" key="3">
    <source>
        <dbReference type="ARBA" id="ARBA00022448"/>
    </source>
</evidence>
<evidence type="ECO:0000256" key="18">
    <source>
        <dbReference type="SAM" id="Phobius"/>
    </source>
</evidence>
<feature type="transmembrane region" description="Helical" evidence="18">
    <location>
        <begin position="469"/>
        <end position="487"/>
    </location>
</feature>
<feature type="transmembrane region" description="Helical" evidence="18">
    <location>
        <begin position="335"/>
        <end position="352"/>
    </location>
</feature>
<evidence type="ECO:0000256" key="16">
    <source>
        <dbReference type="ARBA" id="ARBA00023201"/>
    </source>
</evidence>
<keyword evidence="11" id="KW-0630">Potassium</keyword>
<dbReference type="GO" id="GO:0005886">
    <property type="term" value="C:plasma membrane"/>
    <property type="evidence" value="ECO:0007669"/>
    <property type="project" value="TreeGrafter"/>
</dbReference>
<dbReference type="SUPFAM" id="SSF47473">
    <property type="entry name" value="EF-hand"/>
    <property type="match status" value="1"/>
</dbReference>
<keyword evidence="15 18" id="KW-0472">Membrane</keyword>
<evidence type="ECO:0000256" key="10">
    <source>
        <dbReference type="ARBA" id="ARBA00022847"/>
    </source>
</evidence>
<dbReference type="InterPro" id="IPR018247">
    <property type="entry name" value="EF_Hand_1_Ca_BS"/>
</dbReference>
<keyword evidence="14" id="KW-0406">Ion transport</keyword>
<comment type="subcellular location">
    <subcellularLocation>
        <location evidence="1">Membrane</location>
        <topology evidence="1">Multi-pass membrane protein</topology>
    </subcellularLocation>
</comment>
<feature type="signal peptide" evidence="19">
    <location>
        <begin position="1"/>
        <end position="15"/>
    </location>
</feature>
<dbReference type="SMART" id="SM00054">
    <property type="entry name" value="EFh"/>
    <property type="match status" value="2"/>
</dbReference>
<dbReference type="GeneID" id="7196670"/>
<dbReference type="OrthoDB" id="2127281at2759"/>
<dbReference type="Gene3D" id="1.10.238.10">
    <property type="entry name" value="EF-hand"/>
    <property type="match status" value="1"/>
</dbReference>
<feature type="transmembrane region" description="Helical" evidence="18">
    <location>
        <begin position="364"/>
        <end position="386"/>
    </location>
</feature>
<feature type="transmembrane region" description="Helical" evidence="18">
    <location>
        <begin position="132"/>
        <end position="151"/>
    </location>
</feature>
<dbReference type="InterPro" id="IPR044880">
    <property type="entry name" value="NCX_ion-bd_dom_sf"/>
</dbReference>
<evidence type="ECO:0000256" key="2">
    <source>
        <dbReference type="ARBA" id="ARBA00005364"/>
    </source>
</evidence>
<dbReference type="eggNOG" id="KOG1307">
    <property type="taxonomic scope" value="Eukaryota"/>
</dbReference>
<feature type="transmembrane region" description="Helical" evidence="18">
    <location>
        <begin position="499"/>
        <end position="516"/>
    </location>
</feature>
<keyword evidence="4" id="KW-0050">Antiport</keyword>
<dbReference type="Pfam" id="PF01699">
    <property type="entry name" value="Na_Ca_ex"/>
    <property type="match status" value="2"/>
</dbReference>
<evidence type="ECO:0000256" key="14">
    <source>
        <dbReference type="ARBA" id="ARBA00023065"/>
    </source>
</evidence>
<dbReference type="InterPro" id="IPR004481">
    <property type="entry name" value="K/Na/Ca-exchanger"/>
</dbReference>
<feature type="chain" id="PRO_5012790891" evidence="19">
    <location>
        <begin position="16"/>
        <end position="517"/>
    </location>
</feature>
<dbReference type="PROSITE" id="PS50222">
    <property type="entry name" value="EF_HAND_2"/>
    <property type="match status" value="2"/>
</dbReference>
<feature type="compositionally biased region" description="Low complexity" evidence="17">
    <location>
        <begin position="176"/>
        <end position="189"/>
    </location>
</feature>
<feature type="transmembrane region" description="Helical" evidence="18">
    <location>
        <begin position="6"/>
        <end position="26"/>
    </location>
</feature>
<dbReference type="GO" id="GO:0015293">
    <property type="term" value="F:symporter activity"/>
    <property type="evidence" value="ECO:0007669"/>
    <property type="project" value="UniProtKB-KW"/>
</dbReference>
<evidence type="ECO:0000256" key="6">
    <source>
        <dbReference type="ARBA" id="ARBA00022568"/>
    </source>
</evidence>
<dbReference type="GO" id="GO:0005262">
    <property type="term" value="F:calcium channel activity"/>
    <property type="evidence" value="ECO:0007669"/>
    <property type="project" value="TreeGrafter"/>
</dbReference>
<feature type="transmembrane region" description="Helical" evidence="18">
    <location>
        <begin position="69"/>
        <end position="93"/>
    </location>
</feature>
<dbReference type="InterPro" id="IPR004837">
    <property type="entry name" value="NaCa_Exmemb"/>
</dbReference>
<dbReference type="PANTHER" id="PTHR10846">
    <property type="entry name" value="SODIUM/POTASSIUM/CALCIUM EXCHANGER"/>
    <property type="match status" value="1"/>
</dbReference>
<feature type="non-terminal residue" evidence="21">
    <location>
        <position position="1"/>
    </location>
</feature>
<dbReference type="InterPro" id="IPR002048">
    <property type="entry name" value="EF_hand_dom"/>
</dbReference>
<dbReference type="PaxDb" id="2850-Phatr17199"/>
<dbReference type="EMBL" id="CM000605">
    <property type="protein sequence ID" value="EEC51499.1"/>
    <property type="molecule type" value="Genomic_DNA"/>
</dbReference>
<keyword evidence="3" id="KW-0813">Transport</keyword>
<name>B7FRG0_PHATC</name>
<evidence type="ECO:0000313" key="22">
    <source>
        <dbReference type="Proteomes" id="UP000000759"/>
    </source>
</evidence>
<dbReference type="STRING" id="556484.B7FRG0"/>
<evidence type="ECO:0000256" key="8">
    <source>
        <dbReference type="ARBA" id="ARBA00022729"/>
    </source>
</evidence>
<dbReference type="CDD" id="cd00051">
    <property type="entry name" value="EFh"/>
    <property type="match status" value="1"/>
</dbReference>
<evidence type="ECO:0000256" key="12">
    <source>
        <dbReference type="ARBA" id="ARBA00022989"/>
    </source>
</evidence>
<dbReference type="Pfam" id="PF13499">
    <property type="entry name" value="EF-hand_7"/>
    <property type="match status" value="1"/>
</dbReference>
<keyword evidence="13" id="KW-0915">Sodium</keyword>
<dbReference type="PROSITE" id="PS00018">
    <property type="entry name" value="EF_HAND_1"/>
    <property type="match status" value="2"/>
</dbReference>
<dbReference type="PANTHER" id="PTHR10846:SF73">
    <property type="entry name" value="SODIUM_CALCIUM EXCHANGER MEMBRANE REGION DOMAIN-CONTAINING PROTEIN"/>
    <property type="match status" value="1"/>
</dbReference>
<keyword evidence="16" id="KW-0739">Sodium transport</keyword>
<evidence type="ECO:0000256" key="15">
    <source>
        <dbReference type="ARBA" id="ARBA00023136"/>
    </source>
</evidence>
<reference evidence="22" key="2">
    <citation type="submission" date="2008-08" db="EMBL/GenBank/DDBJ databases">
        <authorList>
            <consortium name="Diatom Consortium"/>
            <person name="Grigoriev I."/>
            <person name="Grimwood J."/>
            <person name="Kuo A."/>
            <person name="Otillar R.P."/>
            <person name="Salamov A."/>
            <person name="Detter J.C."/>
            <person name="Lindquist E."/>
            <person name="Shapiro H."/>
            <person name="Lucas S."/>
            <person name="Glavina del Rio T."/>
            <person name="Pitluck S."/>
            <person name="Rokhsar D."/>
            <person name="Bowler C."/>
        </authorList>
    </citation>
    <scope>GENOME REANNOTATION</scope>
    <source>
        <strain evidence="22">CCAP 1055/1</strain>
    </source>
</reference>
<proteinExistence type="inferred from homology"/>
<feature type="domain" description="EF-hand" evidence="20">
    <location>
        <begin position="294"/>
        <end position="329"/>
    </location>
</feature>
<dbReference type="AlphaFoldDB" id="B7FRG0"/>
<organism evidence="21 22">
    <name type="scientific">Phaeodactylum tricornutum (strain CCAP 1055/1)</name>
    <dbReference type="NCBI Taxonomy" id="556484"/>
    <lineage>
        <taxon>Eukaryota</taxon>
        <taxon>Sar</taxon>
        <taxon>Stramenopiles</taxon>
        <taxon>Ochrophyta</taxon>
        <taxon>Bacillariophyta</taxon>
        <taxon>Bacillariophyceae</taxon>
        <taxon>Bacillariophycidae</taxon>
        <taxon>Naviculales</taxon>
        <taxon>Phaeodactylaceae</taxon>
        <taxon>Phaeodactylum</taxon>
    </lineage>
</organism>
<evidence type="ECO:0000256" key="17">
    <source>
        <dbReference type="SAM" id="MobiDB-lite"/>
    </source>
</evidence>
<evidence type="ECO:0000256" key="19">
    <source>
        <dbReference type="SAM" id="SignalP"/>
    </source>
</evidence>
<evidence type="ECO:0000259" key="20">
    <source>
        <dbReference type="PROSITE" id="PS50222"/>
    </source>
</evidence>
<accession>B7FRG0</accession>
<keyword evidence="9" id="KW-0106">Calcium</keyword>
<evidence type="ECO:0000256" key="1">
    <source>
        <dbReference type="ARBA" id="ARBA00004141"/>
    </source>
</evidence>
<dbReference type="GO" id="GO:0008273">
    <property type="term" value="F:calcium, potassium:sodium antiporter activity"/>
    <property type="evidence" value="ECO:0007669"/>
    <property type="project" value="TreeGrafter"/>
</dbReference>
<reference evidence="21 22" key="1">
    <citation type="journal article" date="2008" name="Nature">
        <title>The Phaeodactylum genome reveals the evolutionary history of diatom genomes.</title>
        <authorList>
            <person name="Bowler C."/>
            <person name="Allen A.E."/>
            <person name="Badger J.H."/>
            <person name="Grimwood J."/>
            <person name="Jabbari K."/>
            <person name="Kuo A."/>
            <person name="Maheswari U."/>
            <person name="Martens C."/>
            <person name="Maumus F."/>
            <person name="Otillar R.P."/>
            <person name="Rayko E."/>
            <person name="Salamov A."/>
            <person name="Vandepoele K."/>
            <person name="Beszteri B."/>
            <person name="Gruber A."/>
            <person name="Heijde M."/>
            <person name="Katinka M."/>
            <person name="Mock T."/>
            <person name="Valentin K."/>
            <person name="Verret F."/>
            <person name="Berges J.A."/>
            <person name="Brownlee C."/>
            <person name="Cadoret J.P."/>
            <person name="Chiovitti A."/>
            <person name="Choi C.J."/>
            <person name="Coesel S."/>
            <person name="De Martino A."/>
            <person name="Detter J.C."/>
            <person name="Durkin C."/>
            <person name="Falciatore A."/>
            <person name="Fournet J."/>
            <person name="Haruta M."/>
            <person name="Huysman M.J."/>
            <person name="Jenkins B.D."/>
            <person name="Jiroutova K."/>
            <person name="Jorgensen R.E."/>
            <person name="Joubert Y."/>
            <person name="Kaplan A."/>
            <person name="Kroger N."/>
            <person name="Kroth P.G."/>
            <person name="La Roche J."/>
            <person name="Lindquist E."/>
            <person name="Lommer M."/>
            <person name="Martin-Jezequel V."/>
            <person name="Lopez P.J."/>
            <person name="Lucas S."/>
            <person name="Mangogna M."/>
            <person name="McGinnis K."/>
            <person name="Medlin L.K."/>
            <person name="Montsant A."/>
            <person name="Oudot-Le Secq M.P."/>
            <person name="Napoli C."/>
            <person name="Obornik M."/>
            <person name="Parker M.S."/>
            <person name="Petit J.L."/>
            <person name="Porcel B.M."/>
            <person name="Poulsen N."/>
            <person name="Robison M."/>
            <person name="Rychlewski L."/>
            <person name="Rynearson T.A."/>
            <person name="Schmutz J."/>
            <person name="Shapiro H."/>
            <person name="Siaut M."/>
            <person name="Stanley M."/>
            <person name="Sussman M.R."/>
            <person name="Taylor A.R."/>
            <person name="Vardi A."/>
            <person name="von Dassow P."/>
            <person name="Vyverman W."/>
            <person name="Willis A."/>
            <person name="Wyrwicz L.S."/>
            <person name="Rokhsar D.S."/>
            <person name="Weissenbach J."/>
            <person name="Armbrust E.V."/>
            <person name="Green B.R."/>
            <person name="Van de Peer Y."/>
            <person name="Grigoriev I.V."/>
        </authorList>
    </citation>
    <scope>NUCLEOTIDE SEQUENCE [LARGE SCALE GENOMIC DNA]</scope>
    <source>
        <strain evidence="21 22">CCAP 1055/1</strain>
    </source>
</reference>
<keyword evidence="22" id="KW-1185">Reference proteome</keyword>
<comment type="similarity">
    <text evidence="2">Belongs to the Ca(2+):cation antiporter (CaCA) (TC 2.A.19) family. SLC24A subfamily.</text>
</comment>
<keyword evidence="6" id="KW-0109">Calcium transport</keyword>
<feature type="region of interest" description="Disordered" evidence="17">
    <location>
        <begin position="173"/>
        <end position="197"/>
    </location>
</feature>
<keyword evidence="12 18" id="KW-1133">Transmembrane helix</keyword>
<keyword evidence="5" id="KW-0633">Potassium transport</keyword>
<dbReference type="GO" id="GO:0005509">
    <property type="term" value="F:calcium ion binding"/>
    <property type="evidence" value="ECO:0007669"/>
    <property type="project" value="InterPro"/>
</dbReference>
<dbReference type="InterPro" id="IPR011992">
    <property type="entry name" value="EF-hand-dom_pair"/>
</dbReference>